<evidence type="ECO:0000313" key="3">
    <source>
        <dbReference type="EMBL" id="QJA05413.1"/>
    </source>
</evidence>
<sequence>MVAFKKETSGDLNGYIGSSLKLEGKLFFPGKVRFEGELQGELRGESLIIGEGGKIVGEVEAEEILCAGQVEGKLVCKNLNLKKTARIKGEIFTERLSVEEGARLEGQIRAGEGARTPPSEAEKGAS</sequence>
<dbReference type="PANTHER" id="PTHR35024:SF4">
    <property type="entry name" value="POLYMER-FORMING CYTOSKELETAL PROTEIN"/>
    <property type="match status" value="1"/>
</dbReference>
<dbReference type="PANTHER" id="PTHR35024">
    <property type="entry name" value="HYPOTHETICAL CYTOSOLIC PROTEIN"/>
    <property type="match status" value="1"/>
</dbReference>
<dbReference type="AlphaFoldDB" id="A0A6H1WQF6"/>
<name>A0A6H1WQF6_9BACT</name>
<dbReference type="Pfam" id="PF04519">
    <property type="entry name" value="Bactofilin"/>
    <property type="match status" value="1"/>
</dbReference>
<gene>
    <name evidence="3" type="ORF">FVE67_00805</name>
</gene>
<organism evidence="3 4">
    <name type="scientific">Thermosulfurimonas marina</name>
    <dbReference type="NCBI Taxonomy" id="2047767"/>
    <lineage>
        <taxon>Bacteria</taxon>
        <taxon>Pseudomonadati</taxon>
        <taxon>Thermodesulfobacteriota</taxon>
        <taxon>Thermodesulfobacteria</taxon>
        <taxon>Thermodesulfobacteriales</taxon>
        <taxon>Thermodesulfobacteriaceae</taxon>
        <taxon>Thermosulfurimonas</taxon>
    </lineage>
</organism>
<evidence type="ECO:0000256" key="2">
    <source>
        <dbReference type="SAM" id="MobiDB-lite"/>
    </source>
</evidence>
<evidence type="ECO:0000313" key="4">
    <source>
        <dbReference type="Proteomes" id="UP000501253"/>
    </source>
</evidence>
<evidence type="ECO:0000256" key="1">
    <source>
        <dbReference type="ARBA" id="ARBA00044755"/>
    </source>
</evidence>
<dbReference type="EMBL" id="CP042909">
    <property type="protein sequence ID" value="QJA05413.1"/>
    <property type="molecule type" value="Genomic_DNA"/>
</dbReference>
<protein>
    <submittedName>
        <fullName evidence="3">Polymer-forming cytoskeletal protein</fullName>
    </submittedName>
</protein>
<accession>A0A6H1WQF6</accession>
<comment type="similarity">
    <text evidence="1">Belongs to the bactofilin family.</text>
</comment>
<feature type="region of interest" description="Disordered" evidence="2">
    <location>
        <begin position="107"/>
        <end position="126"/>
    </location>
</feature>
<dbReference type="KEGG" id="tmai:FVE67_00805"/>
<dbReference type="InterPro" id="IPR007607">
    <property type="entry name" value="BacA/B"/>
</dbReference>
<dbReference type="Proteomes" id="UP000501253">
    <property type="component" value="Chromosome"/>
</dbReference>
<keyword evidence="4" id="KW-1185">Reference proteome</keyword>
<proteinExistence type="inferred from homology"/>
<reference evidence="3 4" key="1">
    <citation type="submission" date="2019-08" db="EMBL/GenBank/DDBJ databases">
        <title>Complete genome sequence of Thermosulfurimonas marina SU872T, an anaerobic thermophilic chemolithoautotrophic bacterium isolated from a shallow marine hydrothermal vent.</title>
        <authorList>
            <person name="Allioux M."/>
            <person name="Jebbar M."/>
            <person name="Slobodkina G."/>
            <person name="Slobodkin A."/>
            <person name="Moalic Y."/>
            <person name="Frolova A."/>
            <person name="Shao Z."/>
            <person name="Alain K."/>
        </authorList>
    </citation>
    <scope>NUCLEOTIDE SEQUENCE [LARGE SCALE GENOMIC DNA]</scope>
    <source>
        <strain evidence="3 4">SU872</strain>
    </source>
</reference>